<dbReference type="EMBL" id="CP002551">
    <property type="protein sequence ID" value="ADZ09018.1"/>
    <property type="molecule type" value="Genomic_DNA"/>
</dbReference>
<dbReference type="OrthoDB" id="56871at2157"/>
<keyword evidence="12" id="KW-1185">Reference proteome</keyword>
<name>F0TB67_METLA</name>
<sequence>MNEINKRPGIIWQSILVFLIVLDGILLFLTLISPNLKSTTIANLGIFDLAVSILLLFVFLWRMKQHQHEYPQFIKNNWKDILAFIPIYFISYYIFGLHDIGIIMKIIVVIKLAALYIFSKKVGKEFIKYQEKTRLVYALAFFLVVFFFCSYIFYLVEHGVNPEVSTFEDSIWFVLQTITTVGYGDIIPVTGIGRLMGVISMFSALVLTSIITSVATFSLIEKFRKGTEALTEKTGKYVETMDEKLDHLNHRLDELEKIDEISKNLEEMKSEIEALKQMIKDKK</sequence>
<dbReference type="GO" id="GO:0005249">
    <property type="term" value="F:voltage-gated potassium channel activity"/>
    <property type="evidence" value="ECO:0007669"/>
    <property type="project" value="InterPro"/>
</dbReference>
<dbReference type="Gene3D" id="1.10.287.70">
    <property type="match status" value="1"/>
</dbReference>
<feature type="transmembrane region" description="Helical" evidence="9">
    <location>
        <begin position="12"/>
        <end position="34"/>
    </location>
</feature>
<evidence type="ECO:0000256" key="3">
    <source>
        <dbReference type="ARBA" id="ARBA00022692"/>
    </source>
</evidence>
<feature type="transmembrane region" description="Helical" evidence="9">
    <location>
        <begin position="81"/>
        <end position="96"/>
    </location>
</feature>
<feature type="transmembrane region" description="Helical" evidence="9">
    <location>
        <begin position="40"/>
        <end position="61"/>
    </location>
</feature>
<evidence type="ECO:0000256" key="1">
    <source>
        <dbReference type="ARBA" id="ARBA00004141"/>
    </source>
</evidence>
<evidence type="ECO:0000256" key="7">
    <source>
        <dbReference type="ARBA" id="ARBA00023303"/>
    </source>
</evidence>
<protein>
    <submittedName>
        <fullName evidence="11">Ion transport 2 domain protein</fullName>
    </submittedName>
</protein>
<evidence type="ECO:0000313" key="11">
    <source>
        <dbReference type="EMBL" id="ADZ09018.1"/>
    </source>
</evidence>
<dbReference type="InterPro" id="IPR028325">
    <property type="entry name" value="VG_K_chnl"/>
</dbReference>
<evidence type="ECO:0000256" key="4">
    <source>
        <dbReference type="ARBA" id="ARBA00022989"/>
    </source>
</evidence>
<evidence type="ECO:0000259" key="10">
    <source>
        <dbReference type="Pfam" id="PF07885"/>
    </source>
</evidence>
<dbReference type="STRING" id="877455.Metbo_0767"/>
<keyword evidence="5" id="KW-0406">Ion transport</keyword>
<keyword evidence="8" id="KW-0175">Coiled coil</keyword>
<dbReference type="InterPro" id="IPR013099">
    <property type="entry name" value="K_chnl_dom"/>
</dbReference>
<dbReference type="RefSeq" id="WP_013644369.1">
    <property type="nucleotide sequence ID" value="NC_015216.1"/>
</dbReference>
<evidence type="ECO:0000256" key="6">
    <source>
        <dbReference type="ARBA" id="ARBA00023136"/>
    </source>
</evidence>
<evidence type="ECO:0000256" key="2">
    <source>
        <dbReference type="ARBA" id="ARBA00022448"/>
    </source>
</evidence>
<evidence type="ECO:0000256" key="9">
    <source>
        <dbReference type="SAM" id="Phobius"/>
    </source>
</evidence>
<keyword evidence="7" id="KW-0407">Ion channel</keyword>
<reference evidence="12" key="1">
    <citation type="submission" date="2011-02" db="EMBL/GenBank/DDBJ databases">
        <title>Complete sequence of Methanobacterium sp. AL-21.</title>
        <authorList>
            <consortium name="US DOE Joint Genome Institute"/>
            <person name="Lucas S."/>
            <person name="Copeland A."/>
            <person name="Lapidus A."/>
            <person name="Cheng J.-F."/>
            <person name="Goodwin L."/>
            <person name="Pitluck S."/>
            <person name="Chertkov O."/>
            <person name="Detter J.C."/>
            <person name="Han C."/>
            <person name="Tapia R."/>
            <person name="Land M."/>
            <person name="Hauser L."/>
            <person name="Kyrpides N."/>
            <person name="Ivanova N."/>
            <person name="Mikhailova N."/>
            <person name="Pagani I."/>
            <person name="Cadillo-Quiroz H."/>
            <person name="Imachi H."/>
            <person name="Zinder S."/>
            <person name="Liu W."/>
            <person name="Woyke T."/>
        </authorList>
    </citation>
    <scope>NUCLEOTIDE SEQUENCE [LARGE SCALE GENOMIC DNA]</scope>
    <source>
        <strain evidence="12">AL-21</strain>
    </source>
</reference>
<dbReference type="AlphaFoldDB" id="F0TB67"/>
<proteinExistence type="predicted"/>
<dbReference type="GeneID" id="10277215"/>
<evidence type="ECO:0000256" key="5">
    <source>
        <dbReference type="ARBA" id="ARBA00023065"/>
    </source>
</evidence>
<dbReference type="Pfam" id="PF07885">
    <property type="entry name" value="Ion_trans_2"/>
    <property type="match status" value="1"/>
</dbReference>
<reference evidence="11 12" key="2">
    <citation type="journal article" date="2014" name="Int. J. Syst. Evol. Microbiol.">
        <title>Methanobacterium paludis sp. nov. and a novel strain of Methanobacterium lacus isolated from northern peatlands.</title>
        <authorList>
            <person name="Cadillo-Quiroz H."/>
            <person name="Brauer S.L."/>
            <person name="Goodson N."/>
            <person name="Yavitt J.B."/>
            <person name="Zinder S.H."/>
        </authorList>
    </citation>
    <scope>NUCLEOTIDE SEQUENCE [LARGE SCALE GENOMIC DNA]</scope>
    <source>
        <strain evidence="11 12">AL-21</strain>
    </source>
</reference>
<dbReference type="eggNOG" id="arCOG01964">
    <property type="taxonomic scope" value="Archaea"/>
</dbReference>
<keyword evidence="2" id="KW-0813">Transport</keyword>
<dbReference type="SUPFAM" id="SSF81324">
    <property type="entry name" value="Voltage-gated potassium channels"/>
    <property type="match status" value="1"/>
</dbReference>
<dbReference type="InterPro" id="IPR027359">
    <property type="entry name" value="Volt_channel_dom_sf"/>
</dbReference>
<evidence type="ECO:0000313" key="12">
    <source>
        <dbReference type="Proteomes" id="UP000007490"/>
    </source>
</evidence>
<feature type="coiled-coil region" evidence="8">
    <location>
        <begin position="238"/>
        <end position="282"/>
    </location>
</feature>
<dbReference type="Gene3D" id="1.20.120.350">
    <property type="entry name" value="Voltage-gated potassium channels. Chain C"/>
    <property type="match status" value="1"/>
</dbReference>
<keyword evidence="6 9" id="KW-0472">Membrane</keyword>
<organism evidence="11 12">
    <name type="scientific">Methanobacterium lacus (strain AL-21)</name>
    <dbReference type="NCBI Taxonomy" id="877455"/>
    <lineage>
        <taxon>Archaea</taxon>
        <taxon>Methanobacteriati</taxon>
        <taxon>Methanobacteriota</taxon>
        <taxon>Methanomada group</taxon>
        <taxon>Methanobacteria</taxon>
        <taxon>Methanobacteriales</taxon>
        <taxon>Methanobacteriaceae</taxon>
        <taxon>Methanobacterium</taxon>
    </lineage>
</organism>
<gene>
    <name evidence="11" type="ordered locus">Metbo_0767</name>
</gene>
<dbReference type="HOGENOM" id="CLU_011722_6_1_2"/>
<keyword evidence="4 9" id="KW-1133">Transmembrane helix</keyword>
<evidence type="ECO:0000256" key="8">
    <source>
        <dbReference type="SAM" id="Coils"/>
    </source>
</evidence>
<feature type="domain" description="Potassium channel" evidence="10">
    <location>
        <begin position="142"/>
        <end position="214"/>
    </location>
</feature>
<dbReference type="Proteomes" id="UP000007490">
    <property type="component" value="Chromosome"/>
</dbReference>
<keyword evidence="3 9" id="KW-0812">Transmembrane</keyword>
<dbReference type="KEGG" id="mel:Metbo_0767"/>
<feature type="transmembrane region" description="Helical" evidence="9">
    <location>
        <begin position="135"/>
        <end position="156"/>
    </location>
</feature>
<accession>F0TB67</accession>
<feature type="transmembrane region" description="Helical" evidence="9">
    <location>
        <begin position="198"/>
        <end position="220"/>
    </location>
</feature>
<dbReference type="PANTHER" id="PTHR11537:SF254">
    <property type="entry name" value="POTASSIUM VOLTAGE-GATED CHANNEL PROTEIN SHAB"/>
    <property type="match status" value="1"/>
</dbReference>
<dbReference type="GO" id="GO:0001508">
    <property type="term" value="P:action potential"/>
    <property type="evidence" value="ECO:0007669"/>
    <property type="project" value="TreeGrafter"/>
</dbReference>
<dbReference type="PANTHER" id="PTHR11537">
    <property type="entry name" value="VOLTAGE-GATED POTASSIUM CHANNEL"/>
    <property type="match status" value="1"/>
</dbReference>
<comment type="subcellular location">
    <subcellularLocation>
        <location evidence="1">Membrane</location>
        <topology evidence="1">Multi-pass membrane protein</topology>
    </subcellularLocation>
</comment>
<dbReference type="GO" id="GO:0008076">
    <property type="term" value="C:voltage-gated potassium channel complex"/>
    <property type="evidence" value="ECO:0007669"/>
    <property type="project" value="InterPro"/>
</dbReference>